<organism evidence="1 2">
    <name type="scientific">Saccharopolyspora shandongensis</name>
    <dbReference type="NCBI Taxonomy" id="418495"/>
    <lineage>
        <taxon>Bacteria</taxon>
        <taxon>Bacillati</taxon>
        <taxon>Actinomycetota</taxon>
        <taxon>Actinomycetes</taxon>
        <taxon>Pseudonocardiales</taxon>
        <taxon>Pseudonocardiaceae</taxon>
        <taxon>Saccharopolyspora</taxon>
    </lineage>
</organism>
<proteinExistence type="predicted"/>
<gene>
    <name evidence="1" type="ORF">SAMN05216215_11161</name>
</gene>
<sequence length="83" mass="9314">MLIKRPSWSGLSIRSTRLLRPSAHNGIRIYFAETRTSPPVPPDVDLAAARRLVTDLQDKPPLEETDTCAQWIMGPANPHGRIR</sequence>
<reference evidence="2" key="1">
    <citation type="submission" date="2016-10" db="EMBL/GenBank/DDBJ databases">
        <authorList>
            <person name="Varghese N."/>
            <person name="Submissions S."/>
        </authorList>
    </citation>
    <scope>NUCLEOTIDE SEQUENCE [LARGE SCALE GENOMIC DNA]</scope>
    <source>
        <strain evidence="2">CGMCC 4.3530</strain>
    </source>
</reference>
<keyword evidence="2" id="KW-1185">Reference proteome</keyword>
<dbReference type="AlphaFoldDB" id="A0A1H3U810"/>
<protein>
    <submittedName>
        <fullName evidence="1">Uncharacterized protein</fullName>
    </submittedName>
</protein>
<dbReference type="Proteomes" id="UP000199529">
    <property type="component" value="Unassembled WGS sequence"/>
</dbReference>
<dbReference type="RefSeq" id="WP_218157772.1">
    <property type="nucleotide sequence ID" value="NZ_FNOK01000116.1"/>
</dbReference>
<feature type="non-terminal residue" evidence="1">
    <location>
        <position position="83"/>
    </location>
</feature>
<name>A0A1H3U810_9PSEU</name>
<dbReference type="STRING" id="418495.SAMN05216215_11161"/>
<evidence type="ECO:0000313" key="2">
    <source>
        <dbReference type="Proteomes" id="UP000199529"/>
    </source>
</evidence>
<accession>A0A1H3U810</accession>
<dbReference type="EMBL" id="FNOK01000116">
    <property type="protein sequence ID" value="SDZ58488.1"/>
    <property type="molecule type" value="Genomic_DNA"/>
</dbReference>
<evidence type="ECO:0000313" key="1">
    <source>
        <dbReference type="EMBL" id="SDZ58488.1"/>
    </source>
</evidence>